<dbReference type="OrthoDB" id="3402428at2"/>
<feature type="compositionally biased region" description="Basic and acidic residues" evidence="1">
    <location>
        <begin position="46"/>
        <end position="63"/>
    </location>
</feature>
<feature type="region of interest" description="Disordered" evidence="1">
    <location>
        <begin position="1"/>
        <end position="31"/>
    </location>
</feature>
<dbReference type="AlphaFoldDB" id="A0A2X0J3B6"/>
<evidence type="ECO:0000313" key="2">
    <source>
        <dbReference type="EMBL" id="RAG84706.1"/>
    </source>
</evidence>
<evidence type="ECO:0000256" key="1">
    <source>
        <dbReference type="SAM" id="MobiDB-lite"/>
    </source>
</evidence>
<feature type="compositionally biased region" description="Basic and acidic residues" evidence="1">
    <location>
        <begin position="77"/>
        <end position="93"/>
    </location>
</feature>
<organism evidence="2 3">
    <name type="scientific">Streptacidiphilus pinicola</name>
    <dbReference type="NCBI Taxonomy" id="2219663"/>
    <lineage>
        <taxon>Bacteria</taxon>
        <taxon>Bacillati</taxon>
        <taxon>Actinomycetota</taxon>
        <taxon>Actinomycetes</taxon>
        <taxon>Kitasatosporales</taxon>
        <taxon>Streptomycetaceae</taxon>
        <taxon>Streptacidiphilus</taxon>
    </lineage>
</organism>
<dbReference type="Pfam" id="PF14013">
    <property type="entry name" value="MT0933_antitox"/>
    <property type="match status" value="1"/>
</dbReference>
<evidence type="ECO:0000313" key="3">
    <source>
        <dbReference type="Proteomes" id="UP000248889"/>
    </source>
</evidence>
<dbReference type="EMBL" id="QKYN01000060">
    <property type="protein sequence ID" value="RAG84706.1"/>
    <property type="molecule type" value="Genomic_DNA"/>
</dbReference>
<gene>
    <name evidence="2" type="ORF">DN069_15375</name>
</gene>
<accession>A0A2X0J3B6</accession>
<comment type="caution">
    <text evidence="2">The sequence shown here is derived from an EMBL/GenBank/DDBJ whole genome shotgun (WGS) entry which is preliminary data.</text>
</comment>
<sequence>MGITDSLKGAMSQATKKATEYAGSHKSQIGAGLDKVGDMADKATKGKYKSKIDMGRSKAKDAVNKMGGPQETIQGEATEKPADAASDQKPEDQ</sequence>
<protein>
    <submittedName>
        <fullName evidence="2">Antitoxin</fullName>
    </submittedName>
</protein>
<reference evidence="2 3" key="1">
    <citation type="submission" date="2018-06" db="EMBL/GenBank/DDBJ databases">
        <title>Streptacidiphilus pinicola sp. nov., isolated from pine grove soil.</title>
        <authorList>
            <person name="Roh S.G."/>
            <person name="Park S."/>
            <person name="Kim M.-K."/>
            <person name="Yun B.-R."/>
            <person name="Park J."/>
            <person name="Kim M.J."/>
            <person name="Kim Y.S."/>
            <person name="Kim S.B."/>
        </authorList>
    </citation>
    <scope>NUCLEOTIDE SEQUENCE [LARGE SCALE GENOMIC DNA]</scope>
    <source>
        <strain evidence="2 3">MMS16-CNU450</strain>
    </source>
</reference>
<dbReference type="Proteomes" id="UP000248889">
    <property type="component" value="Unassembled WGS sequence"/>
</dbReference>
<proteinExistence type="predicted"/>
<keyword evidence="3" id="KW-1185">Reference proteome</keyword>
<dbReference type="RefSeq" id="WP_111501551.1">
    <property type="nucleotide sequence ID" value="NZ_QKYN01000060.1"/>
</dbReference>
<feature type="region of interest" description="Disordered" evidence="1">
    <location>
        <begin position="46"/>
        <end position="93"/>
    </location>
</feature>
<dbReference type="InterPro" id="IPR028037">
    <property type="entry name" value="Antitoxin_Rv0909/MT0933"/>
</dbReference>
<name>A0A2X0J3B6_9ACTN</name>